<protein>
    <submittedName>
        <fullName evidence="1">Uncharacterized protein</fullName>
    </submittedName>
</protein>
<dbReference type="Proteomes" id="UP000321306">
    <property type="component" value="Unassembled WGS sequence"/>
</dbReference>
<evidence type="ECO:0000313" key="2">
    <source>
        <dbReference type="Proteomes" id="UP000321306"/>
    </source>
</evidence>
<dbReference type="AlphaFoldDB" id="A0A511N877"/>
<dbReference type="RefSeq" id="WP_146888023.1">
    <property type="nucleotide sequence ID" value="NZ_BJXB01000023.1"/>
</dbReference>
<comment type="caution">
    <text evidence="1">The sequence shown here is derived from an EMBL/GenBank/DDBJ whole genome shotgun (WGS) entry which is preliminary data.</text>
</comment>
<sequence>MFTEAPKCCSAILTLTGTVQHLENKQVQITSDHGVSLTGRISNRNLLKRITDAPAGTRFQLKIFFRAYRNAQIKPNNNLITGVRIAQDPTPKAEFKVIGHGIQMDRAEFTARVRVFPNQAKIGPFVIHAKAALTVMDPVMEAKWVEMRGTLDAKGELQATEINRLTGMKLDPRWDGWRPSRKNGGEGQ</sequence>
<dbReference type="EMBL" id="BJXB01000023">
    <property type="protein sequence ID" value="GEM48717.1"/>
    <property type="molecule type" value="Genomic_DNA"/>
</dbReference>
<accession>A0A511N877</accession>
<proteinExistence type="predicted"/>
<evidence type="ECO:0000313" key="1">
    <source>
        <dbReference type="EMBL" id="GEM48717.1"/>
    </source>
</evidence>
<name>A0A511N877_DEIC1</name>
<organism evidence="1 2">
    <name type="scientific">Deinococcus cellulosilyticus (strain DSM 18568 / NBRC 106333 / KACC 11606 / 5516J-15)</name>
    <dbReference type="NCBI Taxonomy" id="1223518"/>
    <lineage>
        <taxon>Bacteria</taxon>
        <taxon>Thermotogati</taxon>
        <taxon>Deinococcota</taxon>
        <taxon>Deinococci</taxon>
        <taxon>Deinococcales</taxon>
        <taxon>Deinococcaceae</taxon>
        <taxon>Deinococcus</taxon>
    </lineage>
</organism>
<gene>
    <name evidence="1" type="ORF">DC3_43520</name>
</gene>
<keyword evidence="2" id="KW-1185">Reference proteome</keyword>
<reference evidence="1 2" key="1">
    <citation type="submission" date="2019-07" db="EMBL/GenBank/DDBJ databases">
        <title>Whole genome shotgun sequence of Deinococcus cellulosilyticus NBRC 106333.</title>
        <authorList>
            <person name="Hosoyama A."/>
            <person name="Uohara A."/>
            <person name="Ohji S."/>
            <person name="Ichikawa N."/>
        </authorList>
    </citation>
    <scope>NUCLEOTIDE SEQUENCE [LARGE SCALE GENOMIC DNA]</scope>
    <source>
        <strain evidence="1 2">NBRC 106333</strain>
    </source>
</reference>